<feature type="transmembrane region" description="Helical" evidence="1">
    <location>
        <begin position="238"/>
        <end position="258"/>
    </location>
</feature>
<organism evidence="3 4">
    <name type="scientific">Methanobacterium formicicum (strain DSM 3637 / PP1)</name>
    <dbReference type="NCBI Taxonomy" id="1204725"/>
    <lineage>
        <taxon>Archaea</taxon>
        <taxon>Methanobacteriati</taxon>
        <taxon>Methanobacteriota</taxon>
        <taxon>Methanomada group</taxon>
        <taxon>Methanobacteria</taxon>
        <taxon>Methanobacteriales</taxon>
        <taxon>Methanobacteriaceae</taxon>
        <taxon>Methanobacterium</taxon>
    </lineage>
</organism>
<feature type="transmembrane region" description="Helical" evidence="1">
    <location>
        <begin position="45"/>
        <end position="67"/>
    </location>
</feature>
<evidence type="ECO:0000259" key="2">
    <source>
        <dbReference type="Pfam" id="PF07786"/>
    </source>
</evidence>
<keyword evidence="1" id="KW-0472">Membrane</keyword>
<feature type="domain" description="Heparan-alpha-glucosaminide N-acetyltransferase catalytic" evidence="2">
    <location>
        <begin position="7"/>
        <end position="237"/>
    </location>
</feature>
<keyword evidence="4" id="KW-1185">Reference proteome</keyword>
<evidence type="ECO:0000313" key="4">
    <source>
        <dbReference type="Proteomes" id="UP000007360"/>
    </source>
</evidence>
<dbReference type="Proteomes" id="UP000007360">
    <property type="component" value="Unassembled WGS sequence"/>
</dbReference>
<dbReference type="AlphaFoldDB" id="K2R371"/>
<feature type="transmembrane region" description="Helical" evidence="1">
    <location>
        <begin position="88"/>
        <end position="109"/>
    </location>
</feature>
<name>K2R371_METFP</name>
<dbReference type="InterPro" id="IPR012429">
    <property type="entry name" value="HGSNAT_cat"/>
</dbReference>
<gene>
    <name evidence="3" type="ORF">A994_01890</name>
</gene>
<dbReference type="PATRIC" id="fig|1204725.3.peg.380"/>
<sequence length="260" mass="30235">MTDLSKRFWEIDVLRGLAILMMITYHLVFDLTFFGIFSFSVSSGIWWWFARTTAFIFLFLVGISLTLSYTRAERIDSQQEKKSLFPKYLKRGVKIFSLGLLITLVTWIFIPADFIVFGVLHFIGIAIILEYPFLKKKYTNLILGIIFIFSGFFLAQFTVSYPWLLWLGLKPAEFVTVDYFPLLPWLGVVSLGLFAGKTLYPNYERRYHLPELSKNLFTGIFSFLGRHSLLIYLIHQPILILILYLMGVLDLGNLFQFINA</sequence>
<dbReference type="OrthoDB" id="51594at2157"/>
<feature type="transmembrane region" description="Helical" evidence="1">
    <location>
        <begin position="141"/>
        <end position="159"/>
    </location>
</feature>
<protein>
    <recommendedName>
        <fullName evidence="2">Heparan-alpha-glucosaminide N-acetyltransferase catalytic domain-containing protein</fullName>
    </recommendedName>
</protein>
<evidence type="ECO:0000256" key="1">
    <source>
        <dbReference type="SAM" id="Phobius"/>
    </source>
</evidence>
<dbReference type="RefSeq" id="WP_004029572.1">
    <property type="nucleotide sequence ID" value="NZ_AMPO01000001.1"/>
</dbReference>
<keyword evidence="1" id="KW-1133">Transmembrane helix</keyword>
<comment type="caution">
    <text evidence="3">The sequence shown here is derived from an EMBL/GenBank/DDBJ whole genome shotgun (WGS) entry which is preliminary data.</text>
</comment>
<feature type="transmembrane region" description="Helical" evidence="1">
    <location>
        <begin position="12"/>
        <end position="39"/>
    </location>
</feature>
<evidence type="ECO:0000313" key="3">
    <source>
        <dbReference type="EMBL" id="EKF86998.1"/>
    </source>
</evidence>
<dbReference type="EMBL" id="AMPO01000001">
    <property type="protein sequence ID" value="EKF86998.1"/>
    <property type="molecule type" value="Genomic_DNA"/>
</dbReference>
<dbReference type="Pfam" id="PF07786">
    <property type="entry name" value="HGSNAT_cat"/>
    <property type="match status" value="1"/>
</dbReference>
<reference evidence="3 4" key="1">
    <citation type="journal article" date="2012" name="J. Bacteriol.">
        <title>Draft genome sequence of Methanobacterium formicicum DSM 3637, an archaebacterium isolated from the methane producer amoeba Pelomyxa palustris.</title>
        <authorList>
            <person name="Gutierrez G."/>
        </authorList>
    </citation>
    <scope>NUCLEOTIDE SEQUENCE [LARGE SCALE GENOMIC DNA]</scope>
    <source>
        <strain evidence="4">DSM 3637 / PP1</strain>
    </source>
</reference>
<feature type="transmembrane region" description="Helical" evidence="1">
    <location>
        <begin position="179"/>
        <end position="200"/>
    </location>
</feature>
<proteinExistence type="predicted"/>
<keyword evidence="1" id="KW-0812">Transmembrane</keyword>
<accession>K2R371</accession>
<feature type="transmembrane region" description="Helical" evidence="1">
    <location>
        <begin position="115"/>
        <end position="134"/>
    </location>
</feature>